<dbReference type="PIRSF" id="PIRSF021290">
    <property type="entry name" value="DUF1273"/>
    <property type="match status" value="1"/>
</dbReference>
<proteinExistence type="inferred from homology"/>
<dbReference type="SUPFAM" id="SSF102405">
    <property type="entry name" value="MCP/YpsA-like"/>
    <property type="match status" value="1"/>
</dbReference>
<dbReference type="Proteomes" id="UP001596410">
    <property type="component" value="Unassembled WGS sequence"/>
</dbReference>
<keyword evidence="3" id="KW-1185">Reference proteome</keyword>
<dbReference type="RefSeq" id="WP_204706342.1">
    <property type="nucleotide sequence ID" value="NZ_JBHSZV010000004.1"/>
</dbReference>
<organism evidence="2 3">
    <name type="scientific">Halobacillus seohaensis</name>
    <dbReference type="NCBI Taxonomy" id="447421"/>
    <lineage>
        <taxon>Bacteria</taxon>
        <taxon>Bacillati</taxon>
        <taxon>Bacillota</taxon>
        <taxon>Bacilli</taxon>
        <taxon>Bacillales</taxon>
        <taxon>Bacillaceae</taxon>
        <taxon>Halobacillus</taxon>
    </lineage>
</organism>
<sequence>MKTIVVTGYKPMEMGIFKEEDPKIEIIKKTIKKRLISLLDEGLEWVILSGQMGVEIWTAEVVLDLKEEYDICLGITPPFLKQHTRWPEALQQKFELLCEEADFYQPIYQKEYEGPYQFKAKDQFLIDHSQGCLILYDEDTPGSPKYFLRLIRRYRERNDYQLFSLTPMDLEETVEDMRLTDPDYWNQ</sequence>
<dbReference type="Gene3D" id="3.40.50.450">
    <property type="match status" value="1"/>
</dbReference>
<evidence type="ECO:0000256" key="1">
    <source>
        <dbReference type="HAMAP-Rule" id="MF_01575"/>
    </source>
</evidence>
<dbReference type="PANTHER" id="PTHR38440:SF1">
    <property type="entry name" value="UPF0398 PROTEIN SPR0331"/>
    <property type="match status" value="1"/>
</dbReference>
<comment type="similarity">
    <text evidence="1">Belongs to the UPF0398 family.</text>
</comment>
<gene>
    <name evidence="2" type="ORF">ACFQIC_00830</name>
</gene>
<dbReference type="HAMAP" id="MF_01575">
    <property type="entry name" value="UPF0398"/>
    <property type="match status" value="1"/>
</dbReference>
<evidence type="ECO:0000313" key="2">
    <source>
        <dbReference type="EMBL" id="MFC7060413.1"/>
    </source>
</evidence>
<dbReference type="EMBL" id="JBHSZV010000004">
    <property type="protein sequence ID" value="MFC7060413.1"/>
    <property type="molecule type" value="Genomic_DNA"/>
</dbReference>
<dbReference type="PANTHER" id="PTHR38440">
    <property type="entry name" value="UPF0398 PROTEIN YPSA"/>
    <property type="match status" value="1"/>
</dbReference>
<evidence type="ECO:0000313" key="3">
    <source>
        <dbReference type="Proteomes" id="UP001596410"/>
    </source>
</evidence>
<accession>A0ABW2EG34</accession>
<reference evidence="3" key="1">
    <citation type="journal article" date="2019" name="Int. J. Syst. Evol. Microbiol.">
        <title>The Global Catalogue of Microorganisms (GCM) 10K type strain sequencing project: providing services to taxonomists for standard genome sequencing and annotation.</title>
        <authorList>
            <consortium name="The Broad Institute Genomics Platform"/>
            <consortium name="The Broad Institute Genome Sequencing Center for Infectious Disease"/>
            <person name="Wu L."/>
            <person name="Ma J."/>
        </authorList>
    </citation>
    <scope>NUCLEOTIDE SEQUENCE [LARGE SCALE GENOMIC DNA]</scope>
    <source>
        <strain evidence="3">CGMCC 4.1621</strain>
    </source>
</reference>
<dbReference type="NCBIfam" id="NF010181">
    <property type="entry name" value="PRK13660.1"/>
    <property type="match status" value="1"/>
</dbReference>
<name>A0ABW2EG34_9BACI</name>
<protein>
    <recommendedName>
        <fullName evidence="1">UPF0398 protein ACFQIC_00830</fullName>
    </recommendedName>
</protein>
<comment type="caution">
    <text evidence="2">The sequence shown here is derived from an EMBL/GenBank/DDBJ whole genome shotgun (WGS) entry which is preliminary data.</text>
</comment>
<dbReference type="Pfam" id="PF06908">
    <property type="entry name" value="YpsA"/>
    <property type="match status" value="1"/>
</dbReference>
<dbReference type="InterPro" id="IPR010697">
    <property type="entry name" value="YspA"/>
</dbReference>